<feature type="signal peptide" evidence="3">
    <location>
        <begin position="1"/>
        <end position="23"/>
    </location>
</feature>
<sequence>MQRSIKTVWLVAALLAPVATAWAATEFSYRSDNTLRWHSEGRYLHLATVKDGGVQVAGITPASLWGLSEGDIIVEADGHPVHDVAELLNTLRAHDASPMPLKLRQAGVERTVTLAAQAHDLVPAPSPKPPVAPQPPAAPAAPVAASHSRFVYQSDNSLRWRSDGQRLHLVTASEGGVTVAALTPASLWGLAQGDVIIEADGQPVHDVAALLSRLREHGTSPMPLTVRRHGVEHGVALSAQAREDLLPSAPPAPPTPPAPPVPPSA</sequence>
<dbReference type="Proteomes" id="UP001595961">
    <property type="component" value="Unassembled WGS sequence"/>
</dbReference>
<feature type="compositionally biased region" description="Pro residues" evidence="2">
    <location>
        <begin position="248"/>
        <end position="265"/>
    </location>
</feature>
<name>A0ABV9BXL0_9GAMM</name>
<dbReference type="Pfam" id="PF17820">
    <property type="entry name" value="PDZ_6"/>
    <property type="match status" value="1"/>
</dbReference>
<dbReference type="PANTHER" id="PTHR22939:SF129">
    <property type="entry name" value="SERINE PROTEASE HTRA2, MITOCHONDRIAL"/>
    <property type="match status" value="1"/>
</dbReference>
<dbReference type="InterPro" id="IPR036034">
    <property type="entry name" value="PDZ_sf"/>
</dbReference>
<proteinExistence type="predicted"/>
<evidence type="ECO:0000256" key="1">
    <source>
        <dbReference type="ARBA" id="ARBA00022825"/>
    </source>
</evidence>
<keyword evidence="1" id="KW-0645">Protease</keyword>
<evidence type="ECO:0000256" key="3">
    <source>
        <dbReference type="SAM" id="SignalP"/>
    </source>
</evidence>
<accession>A0ABV9BXL0</accession>
<comment type="caution">
    <text evidence="5">The sequence shown here is derived from an EMBL/GenBank/DDBJ whole genome shotgun (WGS) entry which is preliminary data.</text>
</comment>
<evidence type="ECO:0000313" key="6">
    <source>
        <dbReference type="Proteomes" id="UP001595961"/>
    </source>
</evidence>
<dbReference type="PANTHER" id="PTHR22939">
    <property type="entry name" value="SERINE PROTEASE FAMILY S1C HTRA-RELATED"/>
    <property type="match status" value="1"/>
</dbReference>
<evidence type="ECO:0000259" key="4">
    <source>
        <dbReference type="Pfam" id="PF17820"/>
    </source>
</evidence>
<organism evidence="5 6">
    <name type="scientific">Dyella halodurans</name>
    <dbReference type="NCBI Taxonomy" id="1920171"/>
    <lineage>
        <taxon>Bacteria</taxon>
        <taxon>Pseudomonadati</taxon>
        <taxon>Pseudomonadota</taxon>
        <taxon>Gammaproteobacteria</taxon>
        <taxon>Lysobacterales</taxon>
        <taxon>Rhodanobacteraceae</taxon>
        <taxon>Dyella</taxon>
    </lineage>
</organism>
<dbReference type="RefSeq" id="WP_266149609.1">
    <property type="nucleotide sequence ID" value="NZ_CP064028.1"/>
</dbReference>
<keyword evidence="6" id="KW-1185">Reference proteome</keyword>
<dbReference type="InterPro" id="IPR041489">
    <property type="entry name" value="PDZ_6"/>
</dbReference>
<feature type="region of interest" description="Disordered" evidence="2">
    <location>
        <begin position="238"/>
        <end position="265"/>
    </location>
</feature>
<feature type="chain" id="PRO_5047460676" evidence="3">
    <location>
        <begin position="24"/>
        <end position="265"/>
    </location>
</feature>
<keyword evidence="3" id="KW-0732">Signal</keyword>
<keyword evidence="1" id="KW-0720">Serine protease</keyword>
<gene>
    <name evidence="5" type="ORF">ACFO5W_02120</name>
</gene>
<feature type="domain" description="PDZ" evidence="4">
    <location>
        <begin position="182"/>
        <end position="228"/>
    </location>
</feature>
<reference evidence="6" key="1">
    <citation type="journal article" date="2019" name="Int. J. Syst. Evol. Microbiol.">
        <title>The Global Catalogue of Microorganisms (GCM) 10K type strain sequencing project: providing services to taxonomists for standard genome sequencing and annotation.</title>
        <authorList>
            <consortium name="The Broad Institute Genomics Platform"/>
            <consortium name="The Broad Institute Genome Sequencing Center for Infectious Disease"/>
            <person name="Wu L."/>
            <person name="Ma J."/>
        </authorList>
    </citation>
    <scope>NUCLEOTIDE SEQUENCE [LARGE SCALE GENOMIC DNA]</scope>
    <source>
        <strain evidence="6">CCM 4481</strain>
    </source>
</reference>
<evidence type="ECO:0000256" key="2">
    <source>
        <dbReference type="SAM" id="MobiDB-lite"/>
    </source>
</evidence>
<evidence type="ECO:0000313" key="5">
    <source>
        <dbReference type="EMBL" id="MFC4525422.1"/>
    </source>
</evidence>
<protein>
    <submittedName>
        <fullName evidence="5">PDZ domain-containing protein</fullName>
    </submittedName>
</protein>
<dbReference type="EMBL" id="JBHSGA010000003">
    <property type="protein sequence ID" value="MFC4525422.1"/>
    <property type="molecule type" value="Genomic_DNA"/>
</dbReference>
<dbReference type="Gene3D" id="2.30.42.10">
    <property type="match status" value="2"/>
</dbReference>
<keyword evidence="1" id="KW-0378">Hydrolase</keyword>
<dbReference type="SUPFAM" id="SSF50156">
    <property type="entry name" value="PDZ domain-like"/>
    <property type="match status" value="2"/>
</dbReference>